<dbReference type="InterPro" id="IPR006593">
    <property type="entry name" value="Cyt_b561/ferric_Rdtase_TM"/>
</dbReference>
<evidence type="ECO:0000313" key="13">
    <source>
        <dbReference type="Proteomes" id="UP000663877"/>
    </source>
</evidence>
<dbReference type="Proteomes" id="UP000663877">
    <property type="component" value="Unassembled WGS sequence"/>
</dbReference>
<evidence type="ECO:0000256" key="3">
    <source>
        <dbReference type="ARBA" id="ARBA00022692"/>
    </source>
</evidence>
<evidence type="ECO:0000256" key="4">
    <source>
        <dbReference type="ARBA" id="ARBA00022982"/>
    </source>
</evidence>
<evidence type="ECO:0000256" key="6">
    <source>
        <dbReference type="ARBA" id="ARBA00023136"/>
    </source>
</evidence>
<organism evidence="9 13">
    <name type="scientific">Adineta steineri</name>
    <dbReference type="NCBI Taxonomy" id="433720"/>
    <lineage>
        <taxon>Eukaryota</taxon>
        <taxon>Metazoa</taxon>
        <taxon>Spiralia</taxon>
        <taxon>Gnathifera</taxon>
        <taxon>Rotifera</taxon>
        <taxon>Eurotatoria</taxon>
        <taxon>Bdelloidea</taxon>
        <taxon>Adinetida</taxon>
        <taxon>Adinetidae</taxon>
        <taxon>Adineta</taxon>
    </lineage>
</organism>
<feature type="transmembrane region" description="Helical" evidence="7">
    <location>
        <begin position="129"/>
        <end position="150"/>
    </location>
</feature>
<dbReference type="EMBL" id="CAJNOM010000180">
    <property type="protein sequence ID" value="CAF1188644.1"/>
    <property type="molecule type" value="Genomic_DNA"/>
</dbReference>
<keyword evidence="3 7" id="KW-0812">Transmembrane</keyword>
<evidence type="ECO:0000256" key="5">
    <source>
        <dbReference type="ARBA" id="ARBA00022989"/>
    </source>
</evidence>
<evidence type="ECO:0000313" key="11">
    <source>
        <dbReference type="EMBL" id="CAF1194159.1"/>
    </source>
</evidence>
<evidence type="ECO:0000256" key="1">
    <source>
        <dbReference type="ARBA" id="ARBA00004370"/>
    </source>
</evidence>
<dbReference type="CDD" id="cd08760">
    <property type="entry name" value="Cyt_b561_FRRS1_like"/>
    <property type="match status" value="1"/>
</dbReference>
<feature type="transmembrane region" description="Helical" evidence="7">
    <location>
        <begin position="54"/>
        <end position="76"/>
    </location>
</feature>
<evidence type="ECO:0000313" key="12">
    <source>
        <dbReference type="Proteomes" id="UP000663832"/>
    </source>
</evidence>
<dbReference type="EMBL" id="CAJNOI010000022">
    <property type="protein sequence ID" value="CAF0841105.1"/>
    <property type="molecule type" value="Genomic_DNA"/>
</dbReference>
<accession>A0A813VR57</accession>
<feature type="transmembrane region" description="Helical" evidence="7">
    <location>
        <begin position="88"/>
        <end position="108"/>
    </location>
</feature>
<sequence>MPYNMDHAHGTVMILSWMVFGSTGVLFARYGRVLQLGNQRQLLGKSIWFQIHRLLLSLSSLLTLVGFYFILVHLRGQWSNLNTSNKALLAHVICGSIIICCIIIQIWLALYRCHPHSRFRFIFNFSHRIFGSVAFCLSFCNFFLIAFYLSIQHIDLVIIVSLWTTWVIIVVILFEIVQYHYRKASALMALNTRVSHMNAEPINHNARPDTEAGTHAAIGNQRLNKIKLFLFLIHTIISVAFCIPFIVIIWHQT</sequence>
<dbReference type="SMART" id="SM00665">
    <property type="entry name" value="B561"/>
    <property type="match status" value="1"/>
</dbReference>
<keyword evidence="6 7" id="KW-0472">Membrane</keyword>
<protein>
    <recommendedName>
        <fullName evidence="8">Cytochrome b561 domain-containing protein</fullName>
    </recommendedName>
</protein>
<keyword evidence="12" id="KW-1185">Reference proteome</keyword>
<gene>
    <name evidence="9" type="ORF">BJG266_LOCUS7317</name>
    <name evidence="10" type="ORF">QVE165_LOCUS25114</name>
    <name evidence="11" type="ORF">QVE165_LOCUS25424</name>
</gene>
<reference evidence="9" key="1">
    <citation type="submission" date="2021-02" db="EMBL/GenBank/DDBJ databases">
        <authorList>
            <person name="Nowell W R."/>
        </authorList>
    </citation>
    <scope>NUCLEOTIDE SEQUENCE</scope>
</reference>
<keyword evidence="4" id="KW-0249">Electron transport</keyword>
<feature type="transmembrane region" description="Helical" evidence="7">
    <location>
        <begin position="228"/>
        <end position="250"/>
    </location>
</feature>
<dbReference type="Proteomes" id="UP000663832">
    <property type="component" value="Unassembled WGS sequence"/>
</dbReference>
<comment type="caution">
    <text evidence="9">The sequence shown here is derived from an EMBL/GenBank/DDBJ whole genome shotgun (WGS) entry which is preliminary data.</text>
</comment>
<evidence type="ECO:0000313" key="9">
    <source>
        <dbReference type="EMBL" id="CAF0841105.1"/>
    </source>
</evidence>
<comment type="subcellular location">
    <subcellularLocation>
        <location evidence="1">Membrane</location>
    </subcellularLocation>
</comment>
<keyword evidence="5 7" id="KW-1133">Transmembrane helix</keyword>
<feature type="domain" description="Cytochrome b561" evidence="8">
    <location>
        <begin position="1"/>
        <end position="183"/>
    </location>
</feature>
<evidence type="ECO:0000313" key="10">
    <source>
        <dbReference type="EMBL" id="CAF1188644.1"/>
    </source>
</evidence>
<evidence type="ECO:0000256" key="7">
    <source>
        <dbReference type="SAM" id="Phobius"/>
    </source>
</evidence>
<evidence type="ECO:0000259" key="8">
    <source>
        <dbReference type="PROSITE" id="PS50939"/>
    </source>
</evidence>
<dbReference type="Gene3D" id="1.20.120.1770">
    <property type="match status" value="1"/>
</dbReference>
<proteinExistence type="predicted"/>
<feature type="transmembrane region" description="Helical" evidence="7">
    <location>
        <begin position="156"/>
        <end position="177"/>
    </location>
</feature>
<dbReference type="GO" id="GO:0016020">
    <property type="term" value="C:membrane"/>
    <property type="evidence" value="ECO:0007669"/>
    <property type="project" value="UniProtKB-SubCell"/>
</dbReference>
<evidence type="ECO:0000256" key="2">
    <source>
        <dbReference type="ARBA" id="ARBA00022448"/>
    </source>
</evidence>
<dbReference type="EMBL" id="CAJNOM010000184">
    <property type="protein sequence ID" value="CAF1194159.1"/>
    <property type="molecule type" value="Genomic_DNA"/>
</dbReference>
<dbReference type="OrthoDB" id="2419613at2759"/>
<feature type="transmembrane region" description="Helical" evidence="7">
    <location>
        <begin position="12"/>
        <end position="33"/>
    </location>
</feature>
<dbReference type="PROSITE" id="PS50939">
    <property type="entry name" value="CYTOCHROME_B561"/>
    <property type="match status" value="1"/>
</dbReference>
<name>A0A813VR57_9BILA</name>
<dbReference type="AlphaFoldDB" id="A0A813VR57"/>
<keyword evidence="2" id="KW-0813">Transport</keyword>